<evidence type="ECO:0000313" key="3">
    <source>
        <dbReference type="Proteomes" id="UP000233425"/>
    </source>
</evidence>
<comment type="caution">
    <text evidence="2">The sequence shown here is derived from an EMBL/GenBank/DDBJ whole genome shotgun (WGS) entry which is preliminary data.</text>
</comment>
<dbReference type="RefSeq" id="WP_101028798.1">
    <property type="nucleotide sequence ID" value="NZ_CABMMZ010000038.1"/>
</dbReference>
<feature type="transmembrane region" description="Helical" evidence="1">
    <location>
        <begin position="103"/>
        <end position="122"/>
    </location>
</feature>
<organism evidence="2 3">
    <name type="scientific">Ruminococcus bromii</name>
    <dbReference type="NCBI Taxonomy" id="40518"/>
    <lineage>
        <taxon>Bacteria</taxon>
        <taxon>Bacillati</taxon>
        <taxon>Bacillota</taxon>
        <taxon>Clostridia</taxon>
        <taxon>Eubacteriales</taxon>
        <taxon>Oscillospiraceae</taxon>
        <taxon>Ruminococcus</taxon>
    </lineage>
</organism>
<feature type="transmembrane region" description="Helical" evidence="1">
    <location>
        <begin position="128"/>
        <end position="147"/>
    </location>
</feature>
<name>A0A2N0UXU5_9FIRM</name>
<accession>A0A2N0UXU5</accession>
<sequence length="152" mass="17416">MDFFSTNLFNWYGLAFAIALLVPDIVYIKSNRIDRTIFDNRAMLYIERIGKYCSIFLMGINIGVLEGGFTKPIMETFWIISTCALTVVALILWFLCFNRFSKLWAYLLTAVTAVIFMMSGLLQVKTLLLTAGVVYLIGQLYVTNKYVKSKMQ</sequence>
<gene>
    <name evidence="2" type="ORF">RBATCC27255_00729</name>
</gene>
<proteinExistence type="predicted"/>
<feature type="transmembrane region" description="Helical" evidence="1">
    <location>
        <begin position="77"/>
        <end position="96"/>
    </location>
</feature>
<reference evidence="2" key="1">
    <citation type="journal article" date="2018" name="Environ. Microbiol.">
        <title>Sporulation capability and amylosome conservation among diverse human colonic and rumen isolates of the keystone starch-degrader Ruminococcus bromii.</title>
        <authorList>
            <person name="Mukhopadhya I."/>
            <person name="Morais S."/>
            <person name="Laverde-Gomez J."/>
            <person name="Sheridan P.O."/>
            <person name="Walker A.W."/>
            <person name="Kelly W."/>
            <person name="Klieve A.V."/>
            <person name="Ouwerkerk D."/>
            <person name="Duncan S.H."/>
            <person name="Louis P."/>
            <person name="Koropatkin N."/>
            <person name="Cockburn D."/>
            <person name="Kibler R."/>
            <person name="Cooper P.J."/>
            <person name="Sandoval C."/>
            <person name="Crost E."/>
            <person name="Juge N."/>
            <person name="Bayer E.A."/>
            <person name="Flint H.J."/>
        </authorList>
    </citation>
    <scope>NUCLEOTIDE SEQUENCE [LARGE SCALE GENOMIC DNA]</scope>
    <source>
        <strain evidence="2">ATCC 27255</strain>
    </source>
</reference>
<keyword evidence="1" id="KW-0472">Membrane</keyword>
<dbReference type="EMBL" id="NNSR01000038">
    <property type="protein sequence ID" value="PKD31814.1"/>
    <property type="molecule type" value="Genomic_DNA"/>
</dbReference>
<feature type="transmembrane region" description="Helical" evidence="1">
    <location>
        <begin position="12"/>
        <end position="28"/>
    </location>
</feature>
<evidence type="ECO:0000256" key="1">
    <source>
        <dbReference type="SAM" id="Phobius"/>
    </source>
</evidence>
<protein>
    <submittedName>
        <fullName evidence="2">Uncharacterized protein</fullName>
    </submittedName>
</protein>
<keyword evidence="1" id="KW-0812">Transmembrane</keyword>
<keyword evidence="1" id="KW-1133">Transmembrane helix</keyword>
<feature type="transmembrane region" description="Helical" evidence="1">
    <location>
        <begin position="49"/>
        <end position="65"/>
    </location>
</feature>
<keyword evidence="3" id="KW-1185">Reference proteome</keyword>
<dbReference type="Proteomes" id="UP000233425">
    <property type="component" value="Unassembled WGS sequence"/>
</dbReference>
<evidence type="ECO:0000313" key="2">
    <source>
        <dbReference type="EMBL" id="PKD31814.1"/>
    </source>
</evidence>
<dbReference type="AlphaFoldDB" id="A0A2N0UXU5"/>